<sequence>MDTPIEVLRIEHSAISKELNRFRACDSETRSFYCREWSQYVYKKHFVWSAKTQEDVTTTTTTITDDPEKLLAGRYQVNLLNGTTPSKQKERSPKLSERFEKLLETQSESSSDATLTEDIISACALWQTLPSSLSGLPSIFEPVQFNPYPDAIPLADDPKEPAHLLDPLIIERQTLCLPAEGFHLLKNLTGDILMSHTQPTCNHTRPESRSPADLEIDRTIYNEKLDQVTKDAMDELEHALDYSWRHLSEFLQRLLELEKERNILMGRRSKDSVDQFAEKQKLPAFQDYWEEKTTEFKKKKTDVKTVDTTFMTYFDRLSRCAEEFQTDFAITRLAALRRLIQKLWDLVVPTIQKMADRMASHEQQDERHMENCKAVSASLRGLHPADDVDVAVKRIQSEMGGRVKEFKQDIASVLQMYKEESKPSVSSRLDKVAQKDFKRRIKRAENGYHSLRQYFKYEVTQKIFPEPLFCKFCLVCIEALMQEGEVMEAVTIEKEVKRFLESHKDLVRQRQLLLNEFEDGVQIGRRELAGVLGKLFLKEGMRIQGENLALKRQNSLLKSIGMSGQSDGSQPSTTPSSSKKKKNKKKKKKASASTSTSTAATAATSVGISDTASVSANGSSQAPSLCSSPKSPSKESIHIPTTNTTTEKEQVDSTPPSPPAPSPKVEKPKPPEIFEQSSAPTTSPEPTPTITSATTKQKQKKKKQAQAQAQATVQPKKANEKSPPIAKAINEASETSSEQTKIFNVSQPETESTTKPVPQQQYQKSKAGNHENTQPSSNKSSKETEQSESGDTNDATFWPVDDNDEVKSESVRSEDGTIAESVQNEPLQATIQPTTASVKSSSVDSPIKATAGDVDRWNNISAPETPGTFTSPTVPGSSPSLNFDGTRGWSPMSREGSANSWNIGKPLLASSVGWGTGLSSNGGWDNTSKSNAACRPGWLDNGAAPLTENNHWLHQQPQQQQLQQAALAMNDGKLSEQSQPQRPPGLQEQPKMYQQMTVPDEIRELSHDNLVTLVHNLHRENGQIVHAMNSLRHEMTMMTRQYTDMVTLSREREEQMAQLFEARRRTDIEEARQHVAVLESKISTLQLQQQQQHQHQQQQEPPLINPIKTSAAPGSGIMAGFGNQDLFAGYREEMRSNHHNNRKLWQKNTRVRCGNCGGAGHSSSECKDSCRYCGANDHLSEACQFT</sequence>
<proteinExistence type="predicted"/>
<feature type="compositionally biased region" description="Low complexity" evidence="2">
    <location>
        <begin position="954"/>
        <end position="968"/>
    </location>
</feature>
<name>A0A8H7VM62_9FUNG</name>
<dbReference type="Proteomes" id="UP000646827">
    <property type="component" value="Unassembled WGS sequence"/>
</dbReference>
<feature type="compositionally biased region" description="Polar residues" evidence="2">
    <location>
        <begin position="820"/>
        <end position="844"/>
    </location>
</feature>
<feature type="compositionally biased region" description="Basic residues" evidence="2">
    <location>
        <begin position="578"/>
        <end position="590"/>
    </location>
</feature>
<feature type="domain" description="CCHC-type" evidence="3">
    <location>
        <begin position="1152"/>
        <end position="1168"/>
    </location>
</feature>
<accession>A0A8H7VM62</accession>
<feature type="compositionally biased region" description="Polar residues" evidence="2">
    <location>
        <begin position="606"/>
        <end position="622"/>
    </location>
</feature>
<keyword evidence="1" id="KW-0863">Zinc-finger</keyword>
<evidence type="ECO:0000313" key="4">
    <source>
        <dbReference type="EMBL" id="KAG2225740.1"/>
    </source>
</evidence>
<dbReference type="SUPFAM" id="SSF57756">
    <property type="entry name" value="Retrovirus zinc finger-like domains"/>
    <property type="match status" value="1"/>
</dbReference>
<dbReference type="PROSITE" id="PS50158">
    <property type="entry name" value="ZF_CCHC"/>
    <property type="match status" value="1"/>
</dbReference>
<feature type="compositionally biased region" description="Low complexity" evidence="2">
    <location>
        <begin position="591"/>
        <end position="605"/>
    </location>
</feature>
<keyword evidence="1" id="KW-0862">Zinc</keyword>
<keyword evidence="1" id="KW-0479">Metal-binding</keyword>
<reference evidence="4 5" key="1">
    <citation type="submission" date="2020-12" db="EMBL/GenBank/DDBJ databases">
        <title>Metabolic potential, ecology and presence of endohyphal bacteria is reflected in genomic diversity of Mucoromycotina.</title>
        <authorList>
            <person name="Muszewska A."/>
            <person name="Okrasinska A."/>
            <person name="Steczkiewicz K."/>
            <person name="Drgas O."/>
            <person name="Orlowska M."/>
            <person name="Perlinska-Lenart U."/>
            <person name="Aleksandrzak-Piekarczyk T."/>
            <person name="Szatraj K."/>
            <person name="Zielenkiewicz U."/>
            <person name="Pilsyk S."/>
            <person name="Malc E."/>
            <person name="Mieczkowski P."/>
            <person name="Kruszewska J.S."/>
            <person name="Biernat P."/>
            <person name="Pawlowska J."/>
        </authorList>
    </citation>
    <scope>NUCLEOTIDE SEQUENCE [LARGE SCALE GENOMIC DNA]</scope>
    <source>
        <strain evidence="4 5">CBS 142.35</strain>
    </source>
</reference>
<dbReference type="AlphaFoldDB" id="A0A8H7VM62"/>
<comment type="caution">
    <text evidence="4">The sequence shown here is derived from an EMBL/GenBank/DDBJ whole genome shotgun (WGS) entry which is preliminary data.</text>
</comment>
<protein>
    <recommendedName>
        <fullName evidence="3">CCHC-type domain-containing protein</fullName>
    </recommendedName>
</protein>
<dbReference type="GO" id="GO:0003676">
    <property type="term" value="F:nucleic acid binding"/>
    <property type="evidence" value="ECO:0007669"/>
    <property type="project" value="InterPro"/>
</dbReference>
<keyword evidence="5" id="KW-1185">Reference proteome</keyword>
<feature type="compositionally biased region" description="Low complexity" evidence="2">
    <location>
        <begin position="705"/>
        <end position="716"/>
    </location>
</feature>
<feature type="compositionally biased region" description="Polar residues" evidence="2">
    <location>
        <begin position="560"/>
        <end position="571"/>
    </location>
</feature>
<organism evidence="4 5">
    <name type="scientific">Circinella minor</name>
    <dbReference type="NCBI Taxonomy" id="1195481"/>
    <lineage>
        <taxon>Eukaryota</taxon>
        <taxon>Fungi</taxon>
        <taxon>Fungi incertae sedis</taxon>
        <taxon>Mucoromycota</taxon>
        <taxon>Mucoromycotina</taxon>
        <taxon>Mucoromycetes</taxon>
        <taxon>Mucorales</taxon>
        <taxon>Lichtheimiaceae</taxon>
        <taxon>Circinella</taxon>
    </lineage>
</organism>
<dbReference type="InterPro" id="IPR036875">
    <property type="entry name" value="Znf_CCHC_sf"/>
</dbReference>
<feature type="compositionally biased region" description="Polar residues" evidence="2">
    <location>
        <begin position="732"/>
        <end position="779"/>
    </location>
</feature>
<feature type="compositionally biased region" description="Low complexity" evidence="2">
    <location>
        <begin position="677"/>
        <end position="696"/>
    </location>
</feature>
<evidence type="ECO:0000259" key="3">
    <source>
        <dbReference type="PROSITE" id="PS50158"/>
    </source>
</evidence>
<evidence type="ECO:0000313" key="5">
    <source>
        <dbReference type="Proteomes" id="UP000646827"/>
    </source>
</evidence>
<feature type="compositionally biased region" description="Basic and acidic residues" evidence="2">
    <location>
        <begin position="805"/>
        <end position="815"/>
    </location>
</feature>
<feature type="compositionally biased region" description="Polar residues" evidence="2">
    <location>
        <begin position="858"/>
        <end position="880"/>
    </location>
</feature>
<evidence type="ECO:0000256" key="1">
    <source>
        <dbReference type="PROSITE-ProRule" id="PRU00047"/>
    </source>
</evidence>
<dbReference type="GO" id="GO:0008270">
    <property type="term" value="F:zinc ion binding"/>
    <property type="evidence" value="ECO:0007669"/>
    <property type="project" value="UniProtKB-KW"/>
</dbReference>
<dbReference type="InterPro" id="IPR001878">
    <property type="entry name" value="Znf_CCHC"/>
</dbReference>
<feature type="region of interest" description="Disordered" evidence="2">
    <location>
        <begin position="560"/>
        <end position="880"/>
    </location>
</feature>
<dbReference type="OrthoDB" id="2148641at2759"/>
<dbReference type="EMBL" id="JAEPRB010000024">
    <property type="protein sequence ID" value="KAG2225740.1"/>
    <property type="molecule type" value="Genomic_DNA"/>
</dbReference>
<dbReference type="SMART" id="SM00343">
    <property type="entry name" value="ZnF_C2HC"/>
    <property type="match status" value="2"/>
</dbReference>
<gene>
    <name evidence="4" type="ORF">INT45_011408</name>
</gene>
<dbReference type="Gene3D" id="4.10.60.10">
    <property type="entry name" value="Zinc finger, CCHC-type"/>
    <property type="match status" value="1"/>
</dbReference>
<evidence type="ECO:0000256" key="2">
    <source>
        <dbReference type="SAM" id="MobiDB-lite"/>
    </source>
</evidence>
<feature type="region of interest" description="Disordered" evidence="2">
    <location>
        <begin position="954"/>
        <end position="992"/>
    </location>
</feature>